<comment type="caution">
    <text evidence="3">The sequence shown here is derived from an EMBL/GenBank/DDBJ whole genome shotgun (WGS) entry which is preliminary data.</text>
</comment>
<evidence type="ECO:0000313" key="4">
    <source>
        <dbReference type="Proteomes" id="UP000469424"/>
    </source>
</evidence>
<evidence type="ECO:0000256" key="1">
    <source>
        <dbReference type="SAM" id="MobiDB-lite"/>
    </source>
</evidence>
<dbReference type="InterPro" id="IPR041030">
    <property type="entry name" value="SHIRT"/>
</dbReference>
<name>A0A6N7XK87_9FIRM</name>
<gene>
    <name evidence="3" type="ORF">FYJ65_03120</name>
</gene>
<proteinExistence type="predicted"/>
<evidence type="ECO:0000313" key="3">
    <source>
        <dbReference type="EMBL" id="MST70339.1"/>
    </source>
</evidence>
<dbReference type="Proteomes" id="UP000469424">
    <property type="component" value="Unassembled WGS sequence"/>
</dbReference>
<organism evidence="3 4">
    <name type="scientific">Mogibacterium kristiansenii</name>
    <dbReference type="NCBI Taxonomy" id="2606708"/>
    <lineage>
        <taxon>Bacteria</taxon>
        <taxon>Bacillati</taxon>
        <taxon>Bacillota</taxon>
        <taxon>Clostridia</taxon>
        <taxon>Peptostreptococcales</taxon>
        <taxon>Anaerovoracaceae</taxon>
        <taxon>Mogibacterium</taxon>
    </lineage>
</organism>
<evidence type="ECO:0000259" key="2">
    <source>
        <dbReference type="Pfam" id="PF18655"/>
    </source>
</evidence>
<dbReference type="AlphaFoldDB" id="A0A6N7XK87"/>
<keyword evidence="4" id="KW-1185">Reference proteome</keyword>
<sequence>MALIAAANPSLVHIKFTNEDGSTVYKESYYPLGTTAKDIILPDATKASDEKYDYIFKGWSPTIKDATEGAVYTAVFEKVFKQFTVQYEFKSLTADKELPEEVTALLPKDPAGDGNVKFTGTWEFTPKDPDPLPSTGGMGTHLFIIVGAARERPAGDRWATLTQRRGTPRRRIKALTRVKHHVHPNEDPFGSNNVVPRDEKSRL</sequence>
<feature type="domain" description="SHIRT" evidence="2">
    <location>
        <begin position="81"/>
        <end position="109"/>
    </location>
</feature>
<protein>
    <recommendedName>
        <fullName evidence="2">SHIRT domain-containing protein</fullName>
    </recommendedName>
</protein>
<reference evidence="3 4" key="1">
    <citation type="submission" date="2019-08" db="EMBL/GenBank/DDBJ databases">
        <title>In-depth cultivation of the pig gut microbiome towards novel bacterial diversity and tailored functional studies.</title>
        <authorList>
            <person name="Wylensek D."/>
            <person name="Hitch T.C.A."/>
            <person name="Clavel T."/>
        </authorList>
    </citation>
    <scope>NUCLEOTIDE SEQUENCE [LARGE SCALE GENOMIC DNA]</scope>
    <source>
        <strain evidence="3 4">WCA-MUC-591-APC-4B</strain>
    </source>
</reference>
<dbReference type="RefSeq" id="WP_154553899.1">
    <property type="nucleotide sequence ID" value="NZ_VUNA01000004.1"/>
</dbReference>
<feature type="region of interest" description="Disordered" evidence="1">
    <location>
        <begin position="180"/>
        <end position="203"/>
    </location>
</feature>
<dbReference type="EMBL" id="VUNA01000004">
    <property type="protein sequence ID" value="MST70339.1"/>
    <property type="molecule type" value="Genomic_DNA"/>
</dbReference>
<dbReference type="Pfam" id="PF18655">
    <property type="entry name" value="SHIRT"/>
    <property type="match status" value="1"/>
</dbReference>
<accession>A0A6N7XK87</accession>